<accession>A0A897NLE7</accession>
<dbReference type="AlphaFoldDB" id="A0A897NLE7"/>
<dbReference type="GeneID" id="68862390"/>
<gene>
    <name evidence="2" type="ORF">HSBGL_2870</name>
</gene>
<sequence>MGIRQLRCPECGADASMGLPRDSTVNGISTTEPSEPETDDRKVRTVACPNDHEFYVTFTF</sequence>
<protein>
    <submittedName>
        <fullName evidence="2">Zn finger protein</fullName>
    </submittedName>
</protein>
<evidence type="ECO:0000313" key="2">
    <source>
        <dbReference type="EMBL" id="QSG13264.1"/>
    </source>
</evidence>
<evidence type="ECO:0000313" key="3">
    <source>
        <dbReference type="Proteomes" id="UP000663305"/>
    </source>
</evidence>
<evidence type="ECO:0000256" key="1">
    <source>
        <dbReference type="SAM" id="MobiDB-lite"/>
    </source>
</evidence>
<dbReference type="Proteomes" id="UP000663305">
    <property type="component" value="Chromosome"/>
</dbReference>
<reference evidence="2" key="1">
    <citation type="submission" date="2020-11" db="EMBL/GenBank/DDBJ databases">
        <title>Carbohydrate-dependent, anaerobic sulfur respiration: A novel catabolism in halophilic archaea.</title>
        <authorList>
            <person name="Sorokin D.Y."/>
            <person name="Messina E."/>
            <person name="Smedile F."/>
            <person name="La Cono V."/>
            <person name="Hallsworth J.E."/>
            <person name="Yakimov M.M."/>
        </authorList>
    </citation>
    <scope>NUCLEOTIDE SEQUENCE</scope>
    <source>
        <strain evidence="2">HSR-Bgl</strain>
    </source>
</reference>
<dbReference type="Pfam" id="PF23454">
    <property type="entry name" value="Zn_ribbon_Brz"/>
    <property type="match status" value="1"/>
</dbReference>
<dbReference type="RefSeq" id="WP_229125008.1">
    <property type="nucleotide sequence ID" value="NZ_CP064789.1"/>
</dbReference>
<dbReference type="NCBIfam" id="NF041795">
    <property type="entry name" value="Brz"/>
    <property type="match status" value="1"/>
</dbReference>
<proteinExistence type="predicted"/>
<feature type="region of interest" description="Disordered" evidence="1">
    <location>
        <begin position="14"/>
        <end position="42"/>
    </location>
</feature>
<organism evidence="2 3">
    <name type="scientific">Halapricum desulfuricans</name>
    <dbReference type="NCBI Taxonomy" id="2841257"/>
    <lineage>
        <taxon>Archaea</taxon>
        <taxon>Methanobacteriati</taxon>
        <taxon>Methanobacteriota</taxon>
        <taxon>Stenosarchaea group</taxon>
        <taxon>Halobacteria</taxon>
        <taxon>Halobacteriales</taxon>
        <taxon>Haloarculaceae</taxon>
        <taxon>Halapricum</taxon>
    </lineage>
</organism>
<name>A0A897NLE7_9EURY</name>
<dbReference type="EMBL" id="CP064789">
    <property type="protein sequence ID" value="QSG13264.1"/>
    <property type="molecule type" value="Genomic_DNA"/>
</dbReference>
<feature type="compositionally biased region" description="Polar residues" evidence="1">
    <location>
        <begin position="23"/>
        <end position="33"/>
    </location>
</feature>
<dbReference type="InterPro" id="IPR053463">
    <property type="entry name" value="Brz_Regulator"/>
</dbReference>